<reference evidence="1" key="1">
    <citation type="journal article" date="2020" name="Fungal Divers.">
        <title>Resolving the Mortierellaceae phylogeny through synthesis of multi-gene phylogenetics and phylogenomics.</title>
        <authorList>
            <person name="Vandepol N."/>
            <person name="Liber J."/>
            <person name="Desiro A."/>
            <person name="Na H."/>
            <person name="Kennedy M."/>
            <person name="Barry K."/>
            <person name="Grigoriev I.V."/>
            <person name="Miller A.N."/>
            <person name="O'Donnell K."/>
            <person name="Stajich J.E."/>
            <person name="Bonito G."/>
        </authorList>
    </citation>
    <scope>NUCLEOTIDE SEQUENCE</scope>
    <source>
        <strain evidence="1">KOD948</strain>
    </source>
</reference>
<dbReference type="Proteomes" id="UP000726737">
    <property type="component" value="Unassembled WGS sequence"/>
</dbReference>
<comment type="caution">
    <text evidence="1">The sequence shown here is derived from an EMBL/GenBank/DDBJ whole genome shotgun (WGS) entry which is preliminary data.</text>
</comment>
<gene>
    <name evidence="1" type="ORF">BG011_009093</name>
</gene>
<organism evidence="1 2">
    <name type="scientific">Mortierella polycephala</name>
    <dbReference type="NCBI Taxonomy" id="41804"/>
    <lineage>
        <taxon>Eukaryota</taxon>
        <taxon>Fungi</taxon>
        <taxon>Fungi incertae sedis</taxon>
        <taxon>Mucoromycota</taxon>
        <taxon>Mortierellomycotina</taxon>
        <taxon>Mortierellomycetes</taxon>
        <taxon>Mortierellales</taxon>
        <taxon>Mortierellaceae</taxon>
        <taxon>Mortierella</taxon>
    </lineage>
</organism>
<proteinExistence type="predicted"/>
<dbReference type="OrthoDB" id="2436324at2759"/>
<protein>
    <submittedName>
        <fullName evidence="1">Uncharacterized protein</fullName>
    </submittedName>
</protein>
<evidence type="ECO:0000313" key="2">
    <source>
        <dbReference type="Proteomes" id="UP000726737"/>
    </source>
</evidence>
<sequence>MEQKGEETYDDLSDGLRKGIALHPRTVPIMLIESPTLDRSINAELVKECGYHDNDFTVHECQVVANLDNISDHMRQCDKDA</sequence>
<evidence type="ECO:0000313" key="1">
    <source>
        <dbReference type="EMBL" id="KAG0249615.1"/>
    </source>
</evidence>
<keyword evidence="2" id="KW-1185">Reference proteome</keyword>
<name>A0A9P6PNX4_9FUNG</name>
<accession>A0A9P6PNX4</accession>
<dbReference type="AlphaFoldDB" id="A0A9P6PNX4"/>
<dbReference type="EMBL" id="JAAAJA010000790">
    <property type="protein sequence ID" value="KAG0249615.1"/>
    <property type="molecule type" value="Genomic_DNA"/>
</dbReference>